<proteinExistence type="inferred from homology"/>
<organism evidence="10 11">
    <name type="scientific">Schizophyllum amplum</name>
    <dbReference type="NCBI Taxonomy" id="97359"/>
    <lineage>
        <taxon>Eukaryota</taxon>
        <taxon>Fungi</taxon>
        <taxon>Dikarya</taxon>
        <taxon>Basidiomycota</taxon>
        <taxon>Agaricomycotina</taxon>
        <taxon>Agaricomycetes</taxon>
        <taxon>Agaricomycetidae</taxon>
        <taxon>Agaricales</taxon>
        <taxon>Schizophyllaceae</taxon>
        <taxon>Schizophyllum</taxon>
    </lineage>
</organism>
<dbReference type="GO" id="GO:0033588">
    <property type="term" value="C:elongator holoenzyme complex"/>
    <property type="evidence" value="ECO:0007669"/>
    <property type="project" value="InterPro"/>
</dbReference>
<dbReference type="GO" id="GO:0005634">
    <property type="term" value="C:nucleus"/>
    <property type="evidence" value="ECO:0007669"/>
    <property type="project" value="UniProtKB-SubCell"/>
</dbReference>
<keyword evidence="6" id="KW-0963">Cytoplasm</keyword>
<evidence type="ECO:0000256" key="9">
    <source>
        <dbReference type="SAM" id="MobiDB-lite"/>
    </source>
</evidence>
<dbReference type="InterPro" id="IPR019519">
    <property type="entry name" value="Elp5"/>
</dbReference>
<protein>
    <recommendedName>
        <fullName evidence="5">Elongator complex protein 5</fullName>
    </recommendedName>
</protein>
<dbReference type="PANTHER" id="PTHR15641">
    <property type="entry name" value="ELONGATOR COMPLEX PROTEIN 5"/>
    <property type="match status" value="1"/>
</dbReference>
<comment type="similarity">
    <text evidence="4">Belongs to the ELP5 family.</text>
</comment>
<dbReference type="Proteomes" id="UP000320762">
    <property type="component" value="Unassembled WGS sequence"/>
</dbReference>
<dbReference type="PANTHER" id="PTHR15641:SF1">
    <property type="entry name" value="ELONGATOR COMPLEX PROTEIN 5"/>
    <property type="match status" value="1"/>
</dbReference>
<evidence type="ECO:0000256" key="8">
    <source>
        <dbReference type="ARBA" id="ARBA00023242"/>
    </source>
</evidence>
<feature type="region of interest" description="Disordered" evidence="9">
    <location>
        <begin position="317"/>
        <end position="352"/>
    </location>
</feature>
<dbReference type="Pfam" id="PF10483">
    <property type="entry name" value="Elong_Iki1"/>
    <property type="match status" value="1"/>
</dbReference>
<dbReference type="STRING" id="97359.A0A550CN21"/>
<dbReference type="GO" id="GO:0000049">
    <property type="term" value="F:tRNA binding"/>
    <property type="evidence" value="ECO:0007669"/>
    <property type="project" value="TreeGrafter"/>
</dbReference>
<evidence type="ECO:0000256" key="7">
    <source>
        <dbReference type="ARBA" id="ARBA00022694"/>
    </source>
</evidence>
<evidence type="ECO:0000256" key="5">
    <source>
        <dbReference type="ARBA" id="ARBA00020264"/>
    </source>
</evidence>
<dbReference type="OrthoDB" id="166907at2759"/>
<accession>A0A550CN21</accession>
<keyword evidence="11" id="KW-1185">Reference proteome</keyword>
<evidence type="ECO:0000256" key="6">
    <source>
        <dbReference type="ARBA" id="ARBA00022490"/>
    </source>
</evidence>
<evidence type="ECO:0000256" key="4">
    <source>
        <dbReference type="ARBA" id="ARBA00009567"/>
    </source>
</evidence>
<evidence type="ECO:0000313" key="10">
    <source>
        <dbReference type="EMBL" id="TRM66167.1"/>
    </source>
</evidence>
<name>A0A550CN21_9AGAR</name>
<evidence type="ECO:0000256" key="3">
    <source>
        <dbReference type="ARBA" id="ARBA00005043"/>
    </source>
</evidence>
<dbReference type="GO" id="GO:0005829">
    <property type="term" value="C:cytosol"/>
    <property type="evidence" value="ECO:0007669"/>
    <property type="project" value="TreeGrafter"/>
</dbReference>
<dbReference type="AlphaFoldDB" id="A0A550CN21"/>
<evidence type="ECO:0000256" key="1">
    <source>
        <dbReference type="ARBA" id="ARBA00004123"/>
    </source>
</evidence>
<evidence type="ECO:0000313" key="11">
    <source>
        <dbReference type="Proteomes" id="UP000320762"/>
    </source>
</evidence>
<feature type="compositionally biased region" description="Acidic residues" evidence="9">
    <location>
        <begin position="336"/>
        <end position="352"/>
    </location>
</feature>
<dbReference type="EMBL" id="VDMD01000004">
    <property type="protein sequence ID" value="TRM66167.1"/>
    <property type="molecule type" value="Genomic_DNA"/>
</dbReference>
<dbReference type="UniPathway" id="UPA00988"/>
<comment type="caution">
    <text evidence="10">The sequence shown here is derived from an EMBL/GenBank/DDBJ whole genome shotgun (WGS) entry which is preliminary data.</text>
</comment>
<gene>
    <name evidence="10" type="ORF">BD626DRAFT_486927</name>
</gene>
<keyword evidence="8" id="KW-0539">Nucleus</keyword>
<comment type="pathway">
    <text evidence="3">tRNA modification; 5-methoxycarbonylmethyl-2-thiouridine-tRNA biosynthesis.</text>
</comment>
<comment type="subcellular location">
    <subcellularLocation>
        <location evidence="2">Cytoplasm</location>
    </subcellularLocation>
    <subcellularLocation>
        <location evidence="1">Nucleus</location>
    </subcellularLocation>
</comment>
<reference evidence="10 11" key="1">
    <citation type="journal article" date="2019" name="New Phytol.">
        <title>Comparative genomics reveals unique wood-decay strategies and fruiting body development in the Schizophyllaceae.</title>
        <authorList>
            <person name="Almasi E."/>
            <person name="Sahu N."/>
            <person name="Krizsan K."/>
            <person name="Balint B."/>
            <person name="Kovacs G.M."/>
            <person name="Kiss B."/>
            <person name="Cseklye J."/>
            <person name="Drula E."/>
            <person name="Henrissat B."/>
            <person name="Nagy I."/>
            <person name="Chovatia M."/>
            <person name="Adam C."/>
            <person name="LaButti K."/>
            <person name="Lipzen A."/>
            <person name="Riley R."/>
            <person name="Grigoriev I.V."/>
            <person name="Nagy L.G."/>
        </authorList>
    </citation>
    <scope>NUCLEOTIDE SEQUENCE [LARGE SCALE GENOMIC DNA]</scope>
    <source>
        <strain evidence="10 11">NL-1724</strain>
    </source>
</reference>
<sequence length="352" mass="38033">MASLLLPTILAPGKAQPPLVILQSTPHASAIPILRRVIRPEQGKGTVKAKRKTVVFCLFYPPSALLDYNGGDDDVELHDLLCNVPSFGDFKDPRDAINTALQDPQPTTLVIDSLDSLQSDIGSISATSSFLTELCKRSIRTDGDHTIVLHTTSSSTSPLLSSLLHSSLSHAKNVAHIVAHSPALITHVAAEYGTPPPPLGHEDRFWGVWMPVSARQATIDLTVNADADLAADDTVVDILTRGAASRRKAIERRLEGWADGTPCEVTALRSLRRIFSEKKRVIEETSTSGIPPDMNVSFNLSLSEAQQRARAQVPLPYAHEGQPLPPTAGAILYDPDSADDIDDDDPDEDLDI</sequence>
<evidence type="ECO:0000256" key="2">
    <source>
        <dbReference type="ARBA" id="ARBA00004496"/>
    </source>
</evidence>
<keyword evidence="7" id="KW-0819">tRNA processing</keyword>
<dbReference type="GO" id="GO:0002098">
    <property type="term" value="P:tRNA wobble uridine modification"/>
    <property type="evidence" value="ECO:0007669"/>
    <property type="project" value="InterPro"/>
</dbReference>